<accession>A0A853J7V5</accession>
<proteinExistence type="predicted"/>
<sequence>MKEPRYRYKVSLAITHPTMSAARIGEVLRMEPDHSGSLGEDRLTPKGNPLPGSYKQSFWRRSLVVPNDDELEQFLASTVEQLEQYSQFFTDLTADGGSARFFVGLFLEQENIGIEISPELQGRCSRLGLSLGFDIYGPD</sequence>
<protein>
    <submittedName>
        <fullName evidence="1">DUF4279 domain-containing protein</fullName>
    </submittedName>
</protein>
<evidence type="ECO:0000313" key="2">
    <source>
        <dbReference type="Proteomes" id="UP000578091"/>
    </source>
</evidence>
<comment type="caution">
    <text evidence="1">The sequence shown here is derived from an EMBL/GenBank/DDBJ whole genome shotgun (WGS) entry which is preliminary data.</text>
</comment>
<dbReference type="AlphaFoldDB" id="A0A853J7V5"/>
<gene>
    <name evidence="1" type="ORF">H0E84_00260</name>
</gene>
<organism evidence="1 2">
    <name type="scientific">Luteimonas salinisoli</name>
    <dbReference type="NCBI Taxonomy" id="2752307"/>
    <lineage>
        <taxon>Bacteria</taxon>
        <taxon>Pseudomonadati</taxon>
        <taxon>Pseudomonadota</taxon>
        <taxon>Gammaproteobacteria</taxon>
        <taxon>Lysobacterales</taxon>
        <taxon>Lysobacteraceae</taxon>
        <taxon>Luteimonas</taxon>
    </lineage>
</organism>
<dbReference type="Proteomes" id="UP000578091">
    <property type="component" value="Unassembled WGS sequence"/>
</dbReference>
<name>A0A853J7V5_9GAMM</name>
<reference evidence="1 2" key="1">
    <citation type="submission" date="2020-07" db="EMBL/GenBank/DDBJ databases">
        <title>Luteimonas sp. SJ-92.</title>
        <authorList>
            <person name="Huang X.-X."/>
            <person name="Xu L."/>
            <person name="Sun J.-Q."/>
        </authorList>
    </citation>
    <scope>NUCLEOTIDE SEQUENCE [LARGE SCALE GENOMIC DNA]</scope>
    <source>
        <strain evidence="1 2">SJ-92</strain>
    </source>
</reference>
<keyword evidence="2" id="KW-1185">Reference proteome</keyword>
<dbReference type="EMBL" id="JACCKA010000002">
    <property type="protein sequence ID" value="NZA24808.1"/>
    <property type="molecule type" value="Genomic_DNA"/>
</dbReference>
<evidence type="ECO:0000313" key="1">
    <source>
        <dbReference type="EMBL" id="NZA24808.1"/>
    </source>
</evidence>
<dbReference type="RefSeq" id="WP_180676621.1">
    <property type="nucleotide sequence ID" value="NZ_JACCKA010000002.1"/>
</dbReference>